<organism evidence="2 3">
    <name type="scientific">Anopheles farauti</name>
    <dbReference type="NCBI Taxonomy" id="69004"/>
    <lineage>
        <taxon>Eukaryota</taxon>
        <taxon>Metazoa</taxon>
        <taxon>Ecdysozoa</taxon>
        <taxon>Arthropoda</taxon>
        <taxon>Hexapoda</taxon>
        <taxon>Insecta</taxon>
        <taxon>Pterygota</taxon>
        <taxon>Neoptera</taxon>
        <taxon>Endopterygota</taxon>
        <taxon>Diptera</taxon>
        <taxon>Nematocera</taxon>
        <taxon>Culicoidea</taxon>
        <taxon>Culicidae</taxon>
        <taxon>Anophelinae</taxon>
        <taxon>Anopheles</taxon>
    </lineage>
</organism>
<feature type="signal peptide" evidence="1">
    <location>
        <begin position="1"/>
        <end position="25"/>
    </location>
</feature>
<name>A0A182QYW2_9DIPT</name>
<dbReference type="EnsemblMetazoa" id="AFAF019659-RA">
    <property type="protein sequence ID" value="AFAF019659-PA"/>
    <property type="gene ID" value="AFAF019659"/>
</dbReference>
<reference evidence="3" key="1">
    <citation type="submission" date="2014-01" db="EMBL/GenBank/DDBJ databases">
        <title>The Genome Sequence of Anopheles farauti FAR1 (V2).</title>
        <authorList>
            <consortium name="The Broad Institute Genomics Platform"/>
            <person name="Neafsey D.E."/>
            <person name="Besansky N."/>
            <person name="Howell P."/>
            <person name="Walton C."/>
            <person name="Young S.K."/>
            <person name="Zeng Q."/>
            <person name="Gargeya S."/>
            <person name="Fitzgerald M."/>
            <person name="Haas B."/>
            <person name="Abouelleil A."/>
            <person name="Allen A.W."/>
            <person name="Alvarado L."/>
            <person name="Arachchi H.M."/>
            <person name="Berlin A.M."/>
            <person name="Chapman S.B."/>
            <person name="Gainer-Dewar J."/>
            <person name="Goldberg J."/>
            <person name="Griggs A."/>
            <person name="Gujja S."/>
            <person name="Hansen M."/>
            <person name="Howarth C."/>
            <person name="Imamovic A."/>
            <person name="Ireland A."/>
            <person name="Larimer J."/>
            <person name="McCowan C."/>
            <person name="Murphy C."/>
            <person name="Pearson M."/>
            <person name="Poon T.W."/>
            <person name="Priest M."/>
            <person name="Roberts A."/>
            <person name="Saif S."/>
            <person name="Shea T."/>
            <person name="Sisk P."/>
            <person name="Sykes S."/>
            <person name="Wortman J."/>
            <person name="Nusbaum C."/>
            <person name="Birren B."/>
        </authorList>
    </citation>
    <scope>NUCLEOTIDE SEQUENCE [LARGE SCALE GENOMIC DNA]</scope>
    <source>
        <strain evidence="3">FAR1</strain>
    </source>
</reference>
<keyword evidence="3" id="KW-1185">Reference proteome</keyword>
<sequence>MNPTNPAVAIVWPLVFALLVPGSASQELYGRSRAVASSCPEAEALRDVNPRQCCPTFLPLHTAIIDCLSKPGIGAGPASCIAQCLLQNFRAQKIVVSTTFSMSSLIAVGPKLMSQFERCHSDLFEFVVGNTFDGDFRRIVCDERLNKFFECMVKGWFNDCIDFDESNAKCVELQNTVKTSNCTLGAFFTQAVSK</sequence>
<proteinExistence type="predicted"/>
<evidence type="ECO:0000313" key="3">
    <source>
        <dbReference type="Proteomes" id="UP000075886"/>
    </source>
</evidence>
<reference evidence="2" key="2">
    <citation type="submission" date="2020-05" db="UniProtKB">
        <authorList>
            <consortium name="EnsemblMetazoa"/>
        </authorList>
    </citation>
    <scope>IDENTIFICATION</scope>
    <source>
        <strain evidence="2">FAR1</strain>
    </source>
</reference>
<protein>
    <submittedName>
        <fullName evidence="2">Uncharacterized protein</fullName>
    </submittedName>
</protein>
<feature type="chain" id="PRO_5008133589" evidence="1">
    <location>
        <begin position="26"/>
        <end position="194"/>
    </location>
</feature>
<dbReference type="VEuPathDB" id="VectorBase:AFAF019659"/>
<evidence type="ECO:0000256" key="1">
    <source>
        <dbReference type="SAM" id="SignalP"/>
    </source>
</evidence>
<dbReference type="Proteomes" id="UP000075886">
    <property type="component" value="Unassembled WGS sequence"/>
</dbReference>
<dbReference type="EMBL" id="AXCN02000550">
    <property type="status" value="NOT_ANNOTATED_CDS"/>
    <property type="molecule type" value="Genomic_DNA"/>
</dbReference>
<accession>A0A182QYW2</accession>
<keyword evidence="1" id="KW-0732">Signal</keyword>
<dbReference type="AlphaFoldDB" id="A0A182QYW2"/>
<evidence type="ECO:0000313" key="2">
    <source>
        <dbReference type="EnsemblMetazoa" id="AFAF019659-PA"/>
    </source>
</evidence>